<keyword evidence="5" id="KW-1185">Reference proteome</keyword>
<dbReference type="HOGENOM" id="CLU_018030_1_1_1"/>
<organism evidence="4 5">
    <name type="scientific">Nematostella vectensis</name>
    <name type="common">Starlet sea anemone</name>
    <dbReference type="NCBI Taxonomy" id="45351"/>
    <lineage>
        <taxon>Eukaryota</taxon>
        <taxon>Metazoa</taxon>
        <taxon>Cnidaria</taxon>
        <taxon>Anthozoa</taxon>
        <taxon>Hexacorallia</taxon>
        <taxon>Actiniaria</taxon>
        <taxon>Edwardsiidae</taxon>
        <taxon>Nematostella</taxon>
    </lineage>
</organism>
<dbReference type="AlphaFoldDB" id="A7S1J3"/>
<dbReference type="GO" id="GO:0000289">
    <property type="term" value="P:nuclear-transcribed mRNA poly(A) tail shortening"/>
    <property type="evidence" value="ECO:0000318"/>
    <property type="project" value="GO_Central"/>
</dbReference>
<comment type="similarity">
    <text evidence="1">Belongs to the CAF1 family.</text>
</comment>
<dbReference type="GO" id="GO:0046872">
    <property type="term" value="F:metal ion binding"/>
    <property type="evidence" value="ECO:0007669"/>
    <property type="project" value="InterPro"/>
</dbReference>
<dbReference type="CDD" id="cd12428">
    <property type="entry name" value="RRM_PARN"/>
    <property type="match status" value="1"/>
</dbReference>
<dbReference type="PANTHER" id="PTHR15092:SF44">
    <property type="entry name" value="POLY(A)-SPECIFIC RIBONUCLEASE PARN"/>
    <property type="match status" value="1"/>
</dbReference>
<gene>
    <name evidence="4" type="ORF">NEMVEDRAFT_v1g205373</name>
</gene>
<dbReference type="KEGG" id="nve:5514382"/>
<evidence type="ECO:0000256" key="2">
    <source>
        <dbReference type="SAM" id="MobiDB-lite"/>
    </source>
</evidence>
<dbReference type="Gene3D" id="3.30.420.10">
    <property type="entry name" value="Ribonuclease H-like superfamily/Ribonuclease H"/>
    <property type="match status" value="2"/>
</dbReference>
<feature type="region of interest" description="Disordered" evidence="2">
    <location>
        <begin position="568"/>
        <end position="640"/>
    </location>
</feature>
<dbReference type="InterPro" id="IPR012677">
    <property type="entry name" value="Nucleotide-bd_a/b_plait_sf"/>
</dbReference>
<dbReference type="InterPro" id="IPR036867">
    <property type="entry name" value="R3H_dom_sf"/>
</dbReference>
<dbReference type="STRING" id="45351.A7S1J3"/>
<evidence type="ECO:0000256" key="1">
    <source>
        <dbReference type="ARBA" id="ARBA00008372"/>
    </source>
</evidence>
<dbReference type="EMBL" id="DS469564">
    <property type="protein sequence ID" value="EDO42514.1"/>
    <property type="molecule type" value="Genomic_DNA"/>
</dbReference>
<dbReference type="InterPro" id="IPR012337">
    <property type="entry name" value="RNaseH-like_sf"/>
</dbReference>
<protein>
    <recommendedName>
        <fullName evidence="3">Poly(A)-specific ribonuclease RNA-binding domain-containing protein</fullName>
    </recommendedName>
</protein>
<dbReference type="GO" id="GO:1990432">
    <property type="term" value="P:siRNA 3'-end processing"/>
    <property type="evidence" value="ECO:0000318"/>
    <property type="project" value="GO_Central"/>
</dbReference>
<dbReference type="FunFam" id="3.30.420.10:FF:000120">
    <property type="entry name" value="Poly(A)-specific ribonuclease PARN"/>
    <property type="match status" value="1"/>
</dbReference>
<dbReference type="InterPro" id="IPR035979">
    <property type="entry name" value="RBD_domain_sf"/>
</dbReference>
<dbReference type="GO" id="GO:1990431">
    <property type="term" value="P:priRNA 3'-end processing"/>
    <property type="evidence" value="ECO:0000318"/>
    <property type="project" value="GO_Central"/>
</dbReference>
<name>A7S1J3_NEMVE</name>
<dbReference type="OMA" id="LTTCHED"/>
<accession>A7S1J3</accession>
<dbReference type="eggNOG" id="KOG1990">
    <property type="taxonomic scope" value="Eukaryota"/>
</dbReference>
<evidence type="ECO:0000259" key="3">
    <source>
        <dbReference type="Pfam" id="PF08675"/>
    </source>
</evidence>
<dbReference type="GO" id="GO:0003723">
    <property type="term" value="F:RNA binding"/>
    <property type="evidence" value="ECO:0000318"/>
    <property type="project" value="GO_Central"/>
</dbReference>
<dbReference type="GO" id="GO:0005737">
    <property type="term" value="C:cytoplasm"/>
    <property type="evidence" value="ECO:0007669"/>
    <property type="project" value="InterPro"/>
</dbReference>
<proteinExistence type="inferred from homology"/>
<dbReference type="Gene3D" id="3.30.70.330">
    <property type="match status" value="1"/>
</dbReference>
<dbReference type="SUPFAM" id="SSF53098">
    <property type="entry name" value="Ribonuclease H-like"/>
    <property type="match status" value="1"/>
</dbReference>
<dbReference type="InterPro" id="IPR014789">
    <property type="entry name" value="PolyA-riboNase_RNA-binding"/>
</dbReference>
<dbReference type="GO" id="GO:0005634">
    <property type="term" value="C:nucleus"/>
    <property type="evidence" value="ECO:0000318"/>
    <property type="project" value="GO_Central"/>
</dbReference>
<dbReference type="InParanoid" id="A7S1J3"/>
<dbReference type="InterPro" id="IPR036397">
    <property type="entry name" value="RNaseH_sf"/>
</dbReference>
<dbReference type="GO" id="GO:0000175">
    <property type="term" value="F:3'-5'-RNA exonuclease activity"/>
    <property type="evidence" value="ECO:0000318"/>
    <property type="project" value="GO_Central"/>
</dbReference>
<reference evidence="4 5" key="1">
    <citation type="journal article" date="2007" name="Science">
        <title>Sea anemone genome reveals ancestral eumetazoan gene repertoire and genomic organization.</title>
        <authorList>
            <person name="Putnam N.H."/>
            <person name="Srivastava M."/>
            <person name="Hellsten U."/>
            <person name="Dirks B."/>
            <person name="Chapman J."/>
            <person name="Salamov A."/>
            <person name="Terry A."/>
            <person name="Shapiro H."/>
            <person name="Lindquist E."/>
            <person name="Kapitonov V.V."/>
            <person name="Jurka J."/>
            <person name="Genikhovich G."/>
            <person name="Grigoriev I.V."/>
            <person name="Lucas S.M."/>
            <person name="Steele R.E."/>
            <person name="Finnerty J.R."/>
            <person name="Technau U."/>
            <person name="Martindale M.Q."/>
            <person name="Rokhsar D.S."/>
        </authorList>
    </citation>
    <scope>NUCLEOTIDE SEQUENCE [LARGE SCALE GENOMIC DNA]</scope>
    <source>
        <strain evidence="5">CH2 X CH6</strain>
    </source>
</reference>
<dbReference type="SUPFAM" id="SSF82708">
    <property type="entry name" value="R3H domain"/>
    <property type="match status" value="1"/>
</dbReference>
<feature type="domain" description="Poly(A)-specific ribonuclease RNA-binding" evidence="3">
    <location>
        <begin position="484"/>
        <end position="562"/>
    </location>
</feature>
<dbReference type="InterPro" id="IPR006941">
    <property type="entry name" value="RNase_CAF1"/>
</dbReference>
<dbReference type="Pfam" id="PF04857">
    <property type="entry name" value="CAF1"/>
    <property type="match status" value="1"/>
</dbReference>
<dbReference type="SUPFAM" id="SSF54928">
    <property type="entry name" value="RNA-binding domain, RBD"/>
    <property type="match status" value="1"/>
</dbReference>
<dbReference type="InterPro" id="IPR034042">
    <property type="entry name" value="PARN_R3H"/>
</dbReference>
<dbReference type="Pfam" id="PF08675">
    <property type="entry name" value="RNA_bind"/>
    <property type="match status" value="1"/>
</dbReference>
<dbReference type="OrthoDB" id="1432093at2759"/>
<dbReference type="PhylomeDB" id="A7S1J3"/>
<dbReference type="PANTHER" id="PTHR15092">
    <property type="entry name" value="POLY A -SPECIFIC RIBONUCLEASE/TARGET OF EGR1, MEMBER 1"/>
    <property type="match status" value="1"/>
</dbReference>
<dbReference type="GO" id="GO:0004535">
    <property type="term" value="F:poly(A)-specific ribonuclease activity"/>
    <property type="evidence" value="ECO:0007669"/>
    <property type="project" value="InterPro"/>
</dbReference>
<feature type="compositionally biased region" description="Acidic residues" evidence="2">
    <location>
        <begin position="614"/>
        <end position="625"/>
    </location>
</feature>
<sequence length="640" mass="73232">MRVGGKVPVLVEYVAWILDVLERKKEHVKPYIQKDTLLPRLVMEILRSNFSQCLPIVSEAIEEASFLAVDAEFSGLNSHWKQQNALDSPQERYTKLKNTSHDFIIVQFGLCAFIWNENLNKYIAKPFNFYIFPRQIHRSTPDVRFLCQSSSLDFLSSHNFDFQKWITQGISYLRPYDEQKLRDNFQERQAEHSFGPFTSPPVHSPTGSSTKNVYKTPVIVPPEHQEFVSGACSKIEEMVKDPDGKRTSLPPCNGYLRKLIYQTVKHRFRSGIHLEKNMNEKKECFIVATKVDDNEKKKFEEEKMAKEDELIESAVGFSAVMKMISDSGKLVVGHNMLLDLLHIVDQFFCPLPADLDDFKATVQSLLPRVLDTKVMATTQPFKNHLPSTVLGDLVKHLTVSPFRRPEVFTDQQFSLYEEGSENLHEAAYDAYITGLSFVSMANYLGSFQDPPKVHISPDSALVTPFINKIFMMRMEDIPYLNLAGPDLKPARDHVFFLTFPSSWKYVDILDLFSPFGFVYVSWLNDVSAYVSLAVRNKSKAVLDALDVYDAPYTITSYAEYHGDVMSRSNEIHDDGQTSPQGVVQGVKRQHTSEKEDNADEEGEKKSKTRLSTQELEDGEIDEPEEPVAKKKKVFEEPEDW</sequence>
<dbReference type="CDD" id="cd02637">
    <property type="entry name" value="R3H_PARN"/>
    <property type="match status" value="1"/>
</dbReference>
<evidence type="ECO:0000313" key="5">
    <source>
        <dbReference type="Proteomes" id="UP000001593"/>
    </source>
</evidence>
<dbReference type="FunFam" id="3.30.420.10:FF:000035">
    <property type="entry name" value="Poly(A)-specific ribonuclease PARN"/>
    <property type="match status" value="1"/>
</dbReference>
<dbReference type="Proteomes" id="UP000001593">
    <property type="component" value="Unassembled WGS sequence"/>
</dbReference>
<dbReference type="InterPro" id="IPR051181">
    <property type="entry name" value="CAF1_poly(A)_ribonucleases"/>
</dbReference>
<evidence type="ECO:0000313" key="4">
    <source>
        <dbReference type="EMBL" id="EDO42514.1"/>
    </source>
</evidence>